<accession>A0AAN1MRL1</accession>
<dbReference type="Pfam" id="PF12796">
    <property type="entry name" value="Ank_2"/>
    <property type="match status" value="1"/>
</dbReference>
<dbReference type="SUPFAM" id="SSF48403">
    <property type="entry name" value="Ankyrin repeat"/>
    <property type="match status" value="1"/>
</dbReference>
<evidence type="ECO:0000256" key="1">
    <source>
        <dbReference type="PROSITE-ProRule" id="PRU00023"/>
    </source>
</evidence>
<dbReference type="InterPro" id="IPR036770">
    <property type="entry name" value="Ankyrin_rpt-contain_sf"/>
</dbReference>
<organism evidence="2 3">
    <name type="scientific">Paraburkholderia hospita</name>
    <dbReference type="NCBI Taxonomy" id="169430"/>
    <lineage>
        <taxon>Bacteria</taxon>
        <taxon>Pseudomonadati</taxon>
        <taxon>Pseudomonadota</taxon>
        <taxon>Betaproteobacteria</taxon>
        <taxon>Burkholderiales</taxon>
        <taxon>Burkholderiaceae</taxon>
        <taxon>Paraburkholderia</taxon>
    </lineage>
</organism>
<feature type="repeat" description="ANK" evidence="1">
    <location>
        <begin position="67"/>
        <end position="99"/>
    </location>
</feature>
<sequence length="133" mass="14998">MGEDEGDFRATPLWYVVSRGENLPLAEFLLQREANASYSLWAAVWRDDDVLCRVLLKFKPELDLRAHGETPTFYAARLKRLKTLNLLIEAGANPSIADFGGRDAVDIARARHLPGEIIERLEALKRRGHTGRA</sequence>
<dbReference type="InterPro" id="IPR002110">
    <property type="entry name" value="Ankyrin_rpt"/>
</dbReference>
<name>A0AAN1MRL1_9BURK</name>
<evidence type="ECO:0000313" key="3">
    <source>
        <dbReference type="Proteomes" id="UP000236649"/>
    </source>
</evidence>
<protein>
    <submittedName>
        <fullName evidence="2">Ankyrin repeat domain-containing protein</fullName>
    </submittedName>
</protein>
<gene>
    <name evidence="2" type="ORF">C2L64_51255</name>
</gene>
<keyword evidence="1" id="KW-0040">ANK repeat</keyword>
<dbReference type="SMART" id="SM00248">
    <property type="entry name" value="ANK"/>
    <property type="match status" value="2"/>
</dbReference>
<dbReference type="KEGG" id="phs:C2L64_51255"/>
<proteinExistence type="predicted"/>
<dbReference type="Proteomes" id="UP000236649">
    <property type="component" value="Chromosome 5"/>
</dbReference>
<dbReference type="AlphaFoldDB" id="A0AAN1MRL1"/>
<dbReference type="EMBL" id="CP026109">
    <property type="protein sequence ID" value="AUT76541.1"/>
    <property type="molecule type" value="Genomic_DNA"/>
</dbReference>
<reference evidence="2 3" key="1">
    <citation type="submission" date="2018-01" db="EMBL/GenBank/DDBJ databases">
        <title>Species boundaries and ecological features among Paraburkholderia terrae DSMZ17804T, P. hospita DSMZ17164T and P. caribensis DSMZ13236T.</title>
        <authorList>
            <person name="Pratama A.A."/>
        </authorList>
    </citation>
    <scope>NUCLEOTIDE SEQUENCE [LARGE SCALE GENOMIC DNA]</scope>
    <source>
        <strain evidence="2 3">DSM 17164</strain>
    </source>
</reference>
<dbReference type="PROSITE" id="PS50297">
    <property type="entry name" value="ANK_REP_REGION"/>
    <property type="match status" value="1"/>
</dbReference>
<dbReference type="Gene3D" id="1.25.40.20">
    <property type="entry name" value="Ankyrin repeat-containing domain"/>
    <property type="match status" value="1"/>
</dbReference>
<evidence type="ECO:0000313" key="2">
    <source>
        <dbReference type="EMBL" id="AUT76541.1"/>
    </source>
</evidence>
<dbReference type="PROSITE" id="PS50088">
    <property type="entry name" value="ANK_REPEAT"/>
    <property type="match status" value="1"/>
</dbReference>